<dbReference type="Proteomes" id="UP000184212">
    <property type="component" value="Unassembled WGS sequence"/>
</dbReference>
<feature type="domain" description="UvrD-like helicase C-terminal" evidence="2">
    <location>
        <begin position="375"/>
        <end position="415"/>
    </location>
</feature>
<dbReference type="SUPFAM" id="SSF52540">
    <property type="entry name" value="P-loop containing nucleoside triphosphate hydrolases"/>
    <property type="match status" value="2"/>
</dbReference>
<keyword evidence="4" id="KW-1185">Reference proteome</keyword>
<dbReference type="GO" id="GO:0003678">
    <property type="term" value="F:DNA helicase activity"/>
    <property type="evidence" value="ECO:0007669"/>
    <property type="project" value="InterPro"/>
</dbReference>
<dbReference type="GO" id="GO:0000723">
    <property type="term" value="P:telomere maintenance"/>
    <property type="evidence" value="ECO:0007669"/>
    <property type="project" value="InterPro"/>
</dbReference>
<dbReference type="Pfam" id="PF13538">
    <property type="entry name" value="UvrD_C_2"/>
    <property type="match status" value="1"/>
</dbReference>
<dbReference type="CDD" id="cd18809">
    <property type="entry name" value="SF1_C_RecD"/>
    <property type="match status" value="1"/>
</dbReference>
<feature type="domain" description="DNA helicase Pif1-like DEAD-box helicase" evidence="1">
    <location>
        <begin position="36"/>
        <end position="221"/>
    </location>
</feature>
<keyword evidence="3" id="KW-0378">Hydrolase</keyword>
<keyword evidence="3" id="KW-0547">Nucleotide-binding</keyword>
<dbReference type="RefSeq" id="WP_073137812.1">
    <property type="nucleotide sequence ID" value="NZ_FQWQ01000003.1"/>
</dbReference>
<evidence type="ECO:0000259" key="2">
    <source>
        <dbReference type="Pfam" id="PF13538"/>
    </source>
</evidence>
<evidence type="ECO:0000313" key="3">
    <source>
        <dbReference type="EMBL" id="SHH51467.1"/>
    </source>
</evidence>
<dbReference type="AlphaFoldDB" id="A0A1M5TL22"/>
<dbReference type="OrthoDB" id="9763659at2"/>
<accession>A0A1M5TL22</accession>
<protein>
    <submittedName>
        <fullName evidence="3">UvrD-like helicase C-terminal domain-containing protein</fullName>
    </submittedName>
</protein>
<dbReference type="Pfam" id="PF05970">
    <property type="entry name" value="PIF1"/>
    <property type="match status" value="1"/>
</dbReference>
<dbReference type="InterPro" id="IPR027417">
    <property type="entry name" value="P-loop_NTPase"/>
</dbReference>
<dbReference type="Gene3D" id="2.30.30.940">
    <property type="match status" value="1"/>
</dbReference>
<gene>
    <name evidence="3" type="ORF">SAMN04488109_4145</name>
</gene>
<dbReference type="EMBL" id="FQWQ01000003">
    <property type="protein sequence ID" value="SHH51467.1"/>
    <property type="molecule type" value="Genomic_DNA"/>
</dbReference>
<reference evidence="3 4" key="1">
    <citation type="submission" date="2016-11" db="EMBL/GenBank/DDBJ databases">
        <authorList>
            <person name="Jaros S."/>
            <person name="Januszkiewicz K."/>
            <person name="Wedrychowicz H."/>
        </authorList>
    </citation>
    <scope>NUCLEOTIDE SEQUENCE [LARGE SCALE GENOMIC DNA]</scope>
    <source>
        <strain evidence="3 4">DSM 24574</strain>
    </source>
</reference>
<dbReference type="InterPro" id="IPR051055">
    <property type="entry name" value="PIF1_helicase"/>
</dbReference>
<organism evidence="3 4">
    <name type="scientific">Chryseolinea serpens</name>
    <dbReference type="NCBI Taxonomy" id="947013"/>
    <lineage>
        <taxon>Bacteria</taxon>
        <taxon>Pseudomonadati</taxon>
        <taxon>Bacteroidota</taxon>
        <taxon>Cytophagia</taxon>
        <taxon>Cytophagales</taxon>
        <taxon>Fulvivirgaceae</taxon>
        <taxon>Chryseolinea</taxon>
    </lineage>
</organism>
<proteinExistence type="predicted"/>
<name>A0A1M5TL22_9BACT</name>
<evidence type="ECO:0000259" key="1">
    <source>
        <dbReference type="Pfam" id="PF05970"/>
    </source>
</evidence>
<dbReference type="InterPro" id="IPR010285">
    <property type="entry name" value="DNA_helicase_pif1-like_DEAD"/>
</dbReference>
<keyword evidence="3" id="KW-0347">Helicase</keyword>
<dbReference type="Gene3D" id="3.40.50.300">
    <property type="entry name" value="P-loop containing nucleotide triphosphate hydrolases"/>
    <property type="match status" value="2"/>
</dbReference>
<dbReference type="PANTHER" id="PTHR47642:SF5">
    <property type="entry name" value="ATP-DEPENDENT DNA HELICASE"/>
    <property type="match status" value="1"/>
</dbReference>
<dbReference type="FunFam" id="3.40.50.300:FF:001498">
    <property type="entry name" value="ATP-dependent DNA helicase"/>
    <property type="match status" value="1"/>
</dbReference>
<dbReference type="PANTHER" id="PTHR47642">
    <property type="entry name" value="ATP-DEPENDENT DNA HELICASE"/>
    <property type="match status" value="1"/>
</dbReference>
<dbReference type="STRING" id="947013.SAMN04488109_4145"/>
<dbReference type="GO" id="GO:0006281">
    <property type="term" value="P:DNA repair"/>
    <property type="evidence" value="ECO:0007669"/>
    <property type="project" value="InterPro"/>
</dbReference>
<sequence length="446" mass="50267">MNKVDRDTSGKESIIIPSDFRLEDDLAAAYHMMEFTNETLFLTGRAGTGKSTLLNYFRKTTTKKHVVLAPTGLAALHVGGGTIHSFFGFPLRTLVKDDPEIQPWGKGHPRLRILRKMETLIIDEVSMVRADVLDAIDLSLRLNMNNDLPFGGKQLIFIGDVFQLSPVVSSQDFQSTDLDSYESPYFFSADAFRASRPKVAELKKIYRQQDDDFIYLLNRIRMNNADGHDLEALNRRYRPGEDEHEFAVSLTSVNAIADQVNLQKLMALKTHGEVYRGKMDGAFDQRLFPASLQLSLREGAQVMMVKNDLQGRWVNGTIGIVDQLTPGVIMVRFADGAIHRIEPVTWERKAYTWDKQLNTITFEVLGTYTQYPIRLAWAMTIHKSQGLTFDNVAIDMGRGAFAHGQLYVALSRCRTLEGITLKSKINARDMIVDEAVEYFAGRCGLG</sequence>
<keyword evidence="3" id="KW-0067">ATP-binding</keyword>
<dbReference type="InterPro" id="IPR027785">
    <property type="entry name" value="UvrD-like_helicase_C"/>
</dbReference>
<evidence type="ECO:0000313" key="4">
    <source>
        <dbReference type="Proteomes" id="UP000184212"/>
    </source>
</evidence>